<reference evidence="4 5" key="1">
    <citation type="journal article" date="2009" name="Stand. Genomic Sci.">
        <title>Complete genome sequence of Beutenbergia cavernae type strain (HKI 0122).</title>
        <authorList>
            <person name="Land M."/>
            <person name="Pukall R."/>
            <person name="Abt B."/>
            <person name="Goker M."/>
            <person name="Rohde M."/>
            <person name="Glavina Del Rio T."/>
            <person name="Tice H."/>
            <person name="Copeland A."/>
            <person name="Cheng J.F."/>
            <person name="Lucas S."/>
            <person name="Chen F."/>
            <person name="Nolan M."/>
            <person name="Bruce D."/>
            <person name="Goodwin L."/>
            <person name="Pitluck S."/>
            <person name="Ivanova N."/>
            <person name="Mavromatis K."/>
            <person name="Ovchinnikova G."/>
            <person name="Pati A."/>
            <person name="Chen A."/>
            <person name="Palaniappan K."/>
            <person name="Hauser L."/>
            <person name="Chang Y.J."/>
            <person name="Jefferies C.C."/>
            <person name="Saunders E."/>
            <person name="Brettin T."/>
            <person name="Detter J.C."/>
            <person name="Han C."/>
            <person name="Chain P."/>
            <person name="Bristow J."/>
            <person name="Eisen J.A."/>
            <person name="Markowitz V."/>
            <person name="Hugenholtz P."/>
            <person name="Kyrpides N.C."/>
            <person name="Klenk H.P."/>
            <person name="Lapidus A."/>
        </authorList>
    </citation>
    <scope>NUCLEOTIDE SEQUENCE [LARGE SCALE GENOMIC DNA]</scope>
    <source>
        <strain evidence="5">ATCC BAA-8 / DSM 12333 / NBRC 16432</strain>
    </source>
</reference>
<keyword evidence="5" id="KW-1185">Reference proteome</keyword>
<sequence length="577" mass="59862">MSAAPPESAGPDAGTAEHPRWTRWWHARTPTFRRTTRQVLAVLVTGVLAAVVGVATATATGSLGPHEAQYSVTARHDIVIDLGPLGSVVLDSPAPWPVGARVDVGEIPSSLTDVRSPLDQLGGDVTGYAQFFSHPQVAIEAAAWAVVADAVRRTVLLWSVLLVAIAAARLASRGLLRREIVAAMRRPGVGALAGTLAATALAVPVVGWLSEPEPEGSPSAVFAGTALEDARVTGRLAAVIDTYGSLALDAIEDNDEFYRVVRDNLVEAYAVDAEPLAPDVEPVPDDPGEQDPPATPSDAPSGTAPDADADAAEDGEPDVATILMVSDLHCNVGMAPVIAEAVRQSGATLVLNLGDTTMGGSGVEAMCVDALAEAIDGEVPIVVADGNHDSALTMEQERAAGEILLDGDVLEIQGIRILGDRDPRLTTITDREEFETKAEMGERLGDVACAAQEDDAAVDLLAIHDPYVGAGVMETGCVPLQLSGHLHRRVGPLQQGLGVLYVMPSTGGASSGTLTIGPLNAPATMTVLRFDRTTRTAVAMREITAATTGDVVLGAWEGFPPRPDDVVVADLAPSAQD</sequence>
<feature type="compositionally biased region" description="Low complexity" evidence="1">
    <location>
        <begin position="296"/>
        <end position="306"/>
    </location>
</feature>
<keyword evidence="2" id="KW-1133">Transmembrane helix</keyword>
<dbReference type="AlphaFoldDB" id="C5C458"/>
<dbReference type="GO" id="GO:0016787">
    <property type="term" value="F:hydrolase activity"/>
    <property type="evidence" value="ECO:0007669"/>
    <property type="project" value="InterPro"/>
</dbReference>
<feature type="transmembrane region" description="Helical" evidence="2">
    <location>
        <begin position="188"/>
        <end position="209"/>
    </location>
</feature>
<dbReference type="Gene3D" id="3.60.21.10">
    <property type="match status" value="1"/>
</dbReference>
<name>C5C458_BEUC1</name>
<proteinExistence type="predicted"/>
<dbReference type="OrthoDB" id="5241348at2"/>
<dbReference type="InterPro" id="IPR029052">
    <property type="entry name" value="Metallo-depent_PP-like"/>
</dbReference>
<feature type="transmembrane region" description="Helical" evidence="2">
    <location>
        <begin position="155"/>
        <end position="176"/>
    </location>
</feature>
<dbReference type="HOGENOM" id="CLU_477102_0_0_11"/>
<evidence type="ECO:0000259" key="3">
    <source>
        <dbReference type="Pfam" id="PF00149"/>
    </source>
</evidence>
<dbReference type="eggNOG" id="COG1408">
    <property type="taxonomic scope" value="Bacteria"/>
</dbReference>
<feature type="domain" description="Calcineurin-like phosphoesterase" evidence="3">
    <location>
        <begin position="321"/>
        <end position="398"/>
    </location>
</feature>
<keyword evidence="2" id="KW-0472">Membrane</keyword>
<dbReference type="Proteomes" id="UP000007962">
    <property type="component" value="Chromosome"/>
</dbReference>
<protein>
    <submittedName>
        <fullName evidence="4">Metallophosphoesterase</fullName>
    </submittedName>
</protein>
<dbReference type="EMBL" id="CP001618">
    <property type="protein sequence ID" value="ACQ79971.1"/>
    <property type="molecule type" value="Genomic_DNA"/>
</dbReference>
<evidence type="ECO:0000256" key="2">
    <source>
        <dbReference type="SAM" id="Phobius"/>
    </source>
</evidence>
<accession>C5C458</accession>
<evidence type="ECO:0000256" key="1">
    <source>
        <dbReference type="SAM" id="MobiDB-lite"/>
    </source>
</evidence>
<feature type="region of interest" description="Disordered" evidence="1">
    <location>
        <begin position="273"/>
        <end position="314"/>
    </location>
</feature>
<feature type="region of interest" description="Disordered" evidence="1">
    <location>
        <begin position="1"/>
        <end position="22"/>
    </location>
</feature>
<dbReference type="Pfam" id="PF00149">
    <property type="entry name" value="Metallophos"/>
    <property type="match status" value="1"/>
</dbReference>
<dbReference type="KEGG" id="bcv:Bcav_1715"/>
<dbReference type="RefSeq" id="WP_015882211.1">
    <property type="nucleotide sequence ID" value="NC_012669.1"/>
</dbReference>
<evidence type="ECO:0000313" key="5">
    <source>
        <dbReference type="Proteomes" id="UP000007962"/>
    </source>
</evidence>
<gene>
    <name evidence="4" type="ordered locus">Bcav_1715</name>
</gene>
<evidence type="ECO:0000313" key="4">
    <source>
        <dbReference type="EMBL" id="ACQ79971.1"/>
    </source>
</evidence>
<dbReference type="SUPFAM" id="SSF56300">
    <property type="entry name" value="Metallo-dependent phosphatases"/>
    <property type="match status" value="1"/>
</dbReference>
<organism evidence="4 5">
    <name type="scientific">Beutenbergia cavernae (strain ATCC BAA-8 / DSM 12333 / CCUG 43141 / JCM 11478 / NBRC 16432 / NCIMB 13614 / HKI 0122)</name>
    <dbReference type="NCBI Taxonomy" id="471853"/>
    <lineage>
        <taxon>Bacteria</taxon>
        <taxon>Bacillati</taxon>
        <taxon>Actinomycetota</taxon>
        <taxon>Actinomycetes</taxon>
        <taxon>Micrococcales</taxon>
        <taxon>Beutenbergiaceae</taxon>
        <taxon>Beutenbergia</taxon>
    </lineage>
</organism>
<feature type="transmembrane region" description="Helical" evidence="2">
    <location>
        <begin position="39"/>
        <end position="59"/>
    </location>
</feature>
<keyword evidence="2" id="KW-0812">Transmembrane</keyword>
<dbReference type="InterPro" id="IPR004843">
    <property type="entry name" value="Calcineurin-like_PHP"/>
</dbReference>
<dbReference type="STRING" id="471853.Bcav_1715"/>